<organism evidence="1 2">
    <name type="scientific">Colocasia esculenta</name>
    <name type="common">Wild taro</name>
    <name type="synonym">Arum esculentum</name>
    <dbReference type="NCBI Taxonomy" id="4460"/>
    <lineage>
        <taxon>Eukaryota</taxon>
        <taxon>Viridiplantae</taxon>
        <taxon>Streptophyta</taxon>
        <taxon>Embryophyta</taxon>
        <taxon>Tracheophyta</taxon>
        <taxon>Spermatophyta</taxon>
        <taxon>Magnoliopsida</taxon>
        <taxon>Liliopsida</taxon>
        <taxon>Araceae</taxon>
        <taxon>Aroideae</taxon>
        <taxon>Colocasieae</taxon>
        <taxon>Colocasia</taxon>
    </lineage>
</organism>
<sequence length="98" mass="11057">MGRLRSESDDFAILGETTITSDERLAASIKRGSIETGQVSKVLCQELSKHCSLTRWGFPTTKRREKEPSVMLLSWASWRLSELSMCASQNLDHRNGEL</sequence>
<keyword evidence="2" id="KW-1185">Reference proteome</keyword>
<reference evidence="1" key="1">
    <citation type="submission" date="2017-07" db="EMBL/GenBank/DDBJ databases">
        <title>Taro Niue Genome Assembly and Annotation.</title>
        <authorList>
            <person name="Atibalentja N."/>
            <person name="Keating K."/>
            <person name="Fields C.J."/>
        </authorList>
    </citation>
    <scope>NUCLEOTIDE SEQUENCE</scope>
    <source>
        <strain evidence="1">Niue_2</strain>
        <tissue evidence="1">Leaf</tissue>
    </source>
</reference>
<dbReference type="EMBL" id="NMUH01001483">
    <property type="protein sequence ID" value="MQL92765.1"/>
    <property type="molecule type" value="Genomic_DNA"/>
</dbReference>
<comment type="caution">
    <text evidence="1">The sequence shown here is derived from an EMBL/GenBank/DDBJ whole genome shotgun (WGS) entry which is preliminary data.</text>
</comment>
<evidence type="ECO:0000313" key="2">
    <source>
        <dbReference type="Proteomes" id="UP000652761"/>
    </source>
</evidence>
<dbReference type="OrthoDB" id="192915at2759"/>
<gene>
    <name evidence="1" type="ORF">Taro_025397</name>
</gene>
<protein>
    <submittedName>
        <fullName evidence="1">Uncharacterized protein</fullName>
    </submittedName>
</protein>
<evidence type="ECO:0000313" key="1">
    <source>
        <dbReference type="EMBL" id="MQL92765.1"/>
    </source>
</evidence>
<dbReference type="AlphaFoldDB" id="A0A843VA23"/>
<dbReference type="Proteomes" id="UP000652761">
    <property type="component" value="Unassembled WGS sequence"/>
</dbReference>
<proteinExistence type="predicted"/>
<accession>A0A843VA23</accession>
<name>A0A843VA23_COLES</name>